<accession>A0A3N4NDC2</accession>
<organism evidence="1 2">
    <name type="scientific">Neisseria weixii</name>
    <dbReference type="NCBI Taxonomy" id="1853276"/>
    <lineage>
        <taxon>Bacteria</taxon>
        <taxon>Pseudomonadati</taxon>
        <taxon>Pseudomonadota</taxon>
        <taxon>Betaproteobacteria</taxon>
        <taxon>Neisseriales</taxon>
        <taxon>Neisseriaceae</taxon>
        <taxon>Neisseria</taxon>
    </lineage>
</organism>
<dbReference type="AlphaFoldDB" id="A0A3N4NDC2"/>
<dbReference type="Proteomes" id="UP000272412">
    <property type="component" value="Unassembled WGS sequence"/>
</dbReference>
<gene>
    <name evidence="1" type="ORF">EGK74_04100</name>
</gene>
<proteinExistence type="predicted"/>
<dbReference type="EMBL" id="RPFL01000007">
    <property type="protein sequence ID" value="RPD89409.1"/>
    <property type="molecule type" value="Genomic_DNA"/>
</dbReference>
<protein>
    <recommendedName>
        <fullName evidence="3">Phage tail protein</fullName>
    </recommendedName>
</protein>
<dbReference type="RefSeq" id="WP_123804564.1">
    <property type="nucleotide sequence ID" value="NZ_RPFL01000007.1"/>
</dbReference>
<reference evidence="1 2" key="1">
    <citation type="submission" date="2018-11" db="EMBL/GenBank/DDBJ databases">
        <title>Neisseria weixii sp. nov. isolated from the rectal contents of plateau pika (Ochotona cruzoniae).</title>
        <authorList>
            <person name="Zhang G."/>
        </authorList>
    </citation>
    <scope>NUCLEOTIDE SEQUENCE [LARGE SCALE GENOMIC DNA]</scope>
    <source>
        <strain evidence="1 2">10009</strain>
    </source>
</reference>
<comment type="caution">
    <text evidence="1">The sequence shown here is derived from an EMBL/GenBank/DDBJ whole genome shotgun (WGS) entry which is preliminary data.</text>
</comment>
<evidence type="ECO:0008006" key="3">
    <source>
        <dbReference type="Google" id="ProtNLM"/>
    </source>
</evidence>
<keyword evidence="2" id="KW-1185">Reference proteome</keyword>
<dbReference type="InterPro" id="IPR044000">
    <property type="entry name" value="Phage_tube_2"/>
</dbReference>
<dbReference type="Pfam" id="PF18906">
    <property type="entry name" value="Phage_tube_2"/>
    <property type="match status" value="1"/>
</dbReference>
<evidence type="ECO:0000313" key="1">
    <source>
        <dbReference type="EMBL" id="RPD89409.1"/>
    </source>
</evidence>
<sequence>MSSGAKQVVYFVPEVAIGTTPALAKWKTLPFKTISLDGKVNKTDSDTITDGRVGRGGLPTSMEVSGDLEVNAAYGVYDELLEAAFFNTWNDNALTVGTARKTFSVARGYTDIDVFHIFTGCHLSRFALSIPEEGLITLTFGLAGLNRTQKTGAPVGTISPAVLSEEFTNVGVGELTIDGQSLRGVACVTAFNFELENGLQVQKCLGDGLASGKQLEGKATMTGSFTCAWSPKASVDIYEKQFTNGKLAIKIPFGDAAGNRYELELPMVTVTAELPSGGADDLLQTTVNFTVQDQSPILRRVPKGG</sequence>
<dbReference type="OrthoDB" id="6571799at2"/>
<evidence type="ECO:0000313" key="2">
    <source>
        <dbReference type="Proteomes" id="UP000272412"/>
    </source>
</evidence>
<name>A0A3N4NDC2_9NEIS</name>